<keyword evidence="2" id="KW-1185">Reference proteome</keyword>
<dbReference type="AlphaFoldDB" id="A0A1R3IXJ5"/>
<reference evidence="2" key="1">
    <citation type="submission" date="2013-09" db="EMBL/GenBank/DDBJ databases">
        <title>Corchorus olitorius genome sequencing.</title>
        <authorList>
            <person name="Alam M."/>
            <person name="Haque M.S."/>
            <person name="Islam M.S."/>
            <person name="Emdad E.M."/>
            <person name="Islam M.M."/>
            <person name="Ahmed B."/>
            <person name="Halim A."/>
            <person name="Hossen Q.M.M."/>
            <person name="Hossain M.Z."/>
            <person name="Ahmed R."/>
            <person name="Khan M.M."/>
            <person name="Islam R."/>
            <person name="Rashid M.M."/>
            <person name="Khan S.A."/>
            <person name="Rahman M.S."/>
            <person name="Alam M."/>
            <person name="Yahiya A.S."/>
            <person name="Khan M.S."/>
            <person name="Azam M.S."/>
            <person name="Haque T."/>
            <person name="Lashkar M.Z.H."/>
            <person name="Akhand A.I."/>
            <person name="Morshed G."/>
            <person name="Roy S."/>
            <person name="Uddin K.S."/>
            <person name="Rabeya T."/>
            <person name="Hossain A.S."/>
            <person name="Chowdhury A."/>
            <person name="Snigdha A.R."/>
            <person name="Mortoza M.S."/>
            <person name="Matin S.A."/>
            <person name="Hoque S.M.E."/>
            <person name="Islam M.K."/>
            <person name="Roy D.K."/>
            <person name="Haider R."/>
            <person name="Moosa M.M."/>
            <person name="Elias S.M."/>
            <person name="Hasan A.M."/>
            <person name="Jahan S."/>
            <person name="Shafiuddin M."/>
            <person name="Mahmood N."/>
            <person name="Shommy N.S."/>
        </authorList>
    </citation>
    <scope>NUCLEOTIDE SEQUENCE [LARGE SCALE GENOMIC DNA]</scope>
    <source>
        <strain evidence="2">cv. O-4</strain>
    </source>
</reference>
<dbReference type="Proteomes" id="UP000187203">
    <property type="component" value="Unassembled WGS sequence"/>
</dbReference>
<name>A0A1R3IXJ5_9ROSI</name>
<dbReference type="EMBL" id="AWUE01017339">
    <property type="protein sequence ID" value="OMO87307.1"/>
    <property type="molecule type" value="Genomic_DNA"/>
</dbReference>
<comment type="caution">
    <text evidence="1">The sequence shown here is derived from an EMBL/GenBank/DDBJ whole genome shotgun (WGS) entry which is preliminary data.</text>
</comment>
<evidence type="ECO:0000313" key="2">
    <source>
        <dbReference type="Proteomes" id="UP000187203"/>
    </source>
</evidence>
<gene>
    <name evidence="1" type="ORF">COLO4_20691</name>
</gene>
<protein>
    <recommendedName>
        <fullName evidence="3">Nucleic acid-binding protein</fullName>
    </recommendedName>
</protein>
<accession>A0A1R3IXJ5</accession>
<organism evidence="1 2">
    <name type="scientific">Corchorus olitorius</name>
    <dbReference type="NCBI Taxonomy" id="93759"/>
    <lineage>
        <taxon>Eukaryota</taxon>
        <taxon>Viridiplantae</taxon>
        <taxon>Streptophyta</taxon>
        <taxon>Embryophyta</taxon>
        <taxon>Tracheophyta</taxon>
        <taxon>Spermatophyta</taxon>
        <taxon>Magnoliopsida</taxon>
        <taxon>eudicotyledons</taxon>
        <taxon>Gunneridae</taxon>
        <taxon>Pentapetalae</taxon>
        <taxon>rosids</taxon>
        <taxon>malvids</taxon>
        <taxon>Malvales</taxon>
        <taxon>Malvaceae</taxon>
        <taxon>Grewioideae</taxon>
        <taxon>Apeibeae</taxon>
        <taxon>Corchorus</taxon>
    </lineage>
</organism>
<sequence length="119" mass="13388">MSTTLERVQLSHCSLGRLRPAMKAFIIFRVEWGIVYTGSDSAARTNLMFVDADGSAMKTVIPNGVLRWFSGKIVEGGVYKILRFEIVERKLSFEGYFLRLIKDQISCLLNVTSRALLPA</sequence>
<evidence type="ECO:0008006" key="3">
    <source>
        <dbReference type="Google" id="ProtNLM"/>
    </source>
</evidence>
<proteinExistence type="predicted"/>
<evidence type="ECO:0000313" key="1">
    <source>
        <dbReference type="EMBL" id="OMO87307.1"/>
    </source>
</evidence>